<comment type="caution">
    <text evidence="10">The sequence shown here is derived from an EMBL/GenBank/DDBJ whole genome shotgun (WGS) entry which is preliminary data.</text>
</comment>
<evidence type="ECO:0000256" key="2">
    <source>
        <dbReference type="ARBA" id="ARBA00022500"/>
    </source>
</evidence>
<comment type="catalytic activity">
    <reaction evidence="5">
        <text>L-glutaminyl-[protein] + H2O = L-glutamyl-[protein] + NH4(+)</text>
        <dbReference type="Rhea" id="RHEA:16441"/>
        <dbReference type="Rhea" id="RHEA-COMP:10207"/>
        <dbReference type="Rhea" id="RHEA-COMP:10208"/>
        <dbReference type="ChEBI" id="CHEBI:15377"/>
        <dbReference type="ChEBI" id="CHEBI:28938"/>
        <dbReference type="ChEBI" id="CHEBI:29973"/>
        <dbReference type="ChEBI" id="CHEBI:30011"/>
        <dbReference type="EC" id="3.5.1.44"/>
    </reaction>
</comment>
<evidence type="ECO:0000256" key="6">
    <source>
        <dbReference type="PROSITE-ProRule" id="PRU00050"/>
    </source>
</evidence>
<comment type="domain">
    <text evidence="5">Contains a C-terminal catalytic domain, and an N-terminal region which modulates catalytic activity.</text>
</comment>
<keyword evidence="11" id="KW-1185">Reference proteome</keyword>
<dbReference type="EMBL" id="JAQOUE010000001">
    <property type="protein sequence ID" value="MDT7041889.1"/>
    <property type="molecule type" value="Genomic_DNA"/>
</dbReference>
<dbReference type="SUPFAM" id="SSF52738">
    <property type="entry name" value="Methylesterase CheB, C-terminal domain"/>
    <property type="match status" value="1"/>
</dbReference>
<dbReference type="CDD" id="cd16432">
    <property type="entry name" value="CheB_Rec"/>
    <property type="match status" value="1"/>
</dbReference>
<sequence length="348" mass="37720">MIRVLVVDDSALIRGVLTEILSQDSEIEVIGTAPDPYIARQKIKTLNPDVLTLDVEMPKMDGLTFLEKLMTGHPMPVVMVSSLTQQGCETTLRALELGAVDFATKPTLDIRHGMEDLGQDLIHKVKAAAQSTVRARQKRKNSEVEVRPSLASSAMLKTTDTIIAIGASTGGTEALRDILEVLPPNTPPIIITQHMPERFTKHFSDRLNEICQIRVKEAEDGDSVIPGQALIAPGNFHMELRRSGARYHVVTNQNPPVNRHRPSVDVLFQSVSQYAGTNSVGVILTGMGNDGAAGLLEMKRAGAYTIGQDEASCVVFGMPKEAIKAGGVDKILPLSEIPADILHRVSQV</sequence>
<evidence type="ECO:0000256" key="4">
    <source>
        <dbReference type="ARBA" id="ARBA00048267"/>
    </source>
</evidence>
<dbReference type="PROSITE" id="PS50122">
    <property type="entry name" value="CHEB"/>
    <property type="match status" value="1"/>
</dbReference>
<name>A0ABU3K679_9BACT</name>
<proteinExistence type="inferred from homology"/>
<evidence type="ECO:0000256" key="5">
    <source>
        <dbReference type="HAMAP-Rule" id="MF_00099"/>
    </source>
</evidence>
<evidence type="ECO:0000313" key="11">
    <source>
        <dbReference type="Proteomes" id="UP001250932"/>
    </source>
</evidence>
<dbReference type="CDD" id="cd17541">
    <property type="entry name" value="REC_CheB-like"/>
    <property type="match status" value="1"/>
</dbReference>
<dbReference type="PANTHER" id="PTHR42872:SF6">
    <property type="entry name" value="PROTEIN-GLUTAMATE METHYLESTERASE_PROTEIN-GLUTAMINE GLUTAMINASE"/>
    <property type="match status" value="1"/>
</dbReference>
<feature type="active site" evidence="5 6">
    <location>
        <position position="194"/>
    </location>
</feature>
<dbReference type="InterPro" id="IPR035909">
    <property type="entry name" value="CheB_C"/>
</dbReference>
<feature type="domain" description="CheB-type methylesterase" evidence="9">
    <location>
        <begin position="156"/>
        <end position="348"/>
    </location>
</feature>
<dbReference type="EC" id="3.1.1.61" evidence="5"/>
<evidence type="ECO:0000313" key="10">
    <source>
        <dbReference type="EMBL" id="MDT7041889.1"/>
    </source>
</evidence>
<dbReference type="NCBIfam" id="NF009206">
    <property type="entry name" value="PRK12555.1"/>
    <property type="match status" value="1"/>
</dbReference>
<dbReference type="InterPro" id="IPR001789">
    <property type="entry name" value="Sig_transdc_resp-reg_receiver"/>
</dbReference>
<keyword evidence="1 5" id="KW-0963">Cytoplasm</keyword>
<dbReference type="Proteomes" id="UP001250932">
    <property type="component" value="Unassembled WGS sequence"/>
</dbReference>
<comment type="catalytic activity">
    <reaction evidence="4 5">
        <text>[protein]-L-glutamate 5-O-methyl ester + H2O = L-glutamyl-[protein] + methanol + H(+)</text>
        <dbReference type="Rhea" id="RHEA:23236"/>
        <dbReference type="Rhea" id="RHEA-COMP:10208"/>
        <dbReference type="Rhea" id="RHEA-COMP:10311"/>
        <dbReference type="ChEBI" id="CHEBI:15377"/>
        <dbReference type="ChEBI" id="CHEBI:15378"/>
        <dbReference type="ChEBI" id="CHEBI:17790"/>
        <dbReference type="ChEBI" id="CHEBI:29973"/>
        <dbReference type="ChEBI" id="CHEBI:82795"/>
        <dbReference type="EC" id="3.1.1.61"/>
    </reaction>
</comment>
<accession>A0ABU3K679</accession>
<dbReference type="PIRSF" id="PIRSF000876">
    <property type="entry name" value="RR_chemtxs_CheB"/>
    <property type="match status" value="1"/>
</dbReference>
<dbReference type="Gene3D" id="3.40.50.2300">
    <property type="match status" value="1"/>
</dbReference>
<evidence type="ECO:0000256" key="7">
    <source>
        <dbReference type="PROSITE-ProRule" id="PRU00169"/>
    </source>
</evidence>
<dbReference type="HAMAP" id="MF_00099">
    <property type="entry name" value="CheB_chemtxs"/>
    <property type="match status" value="1"/>
</dbReference>
<dbReference type="Pfam" id="PF00072">
    <property type="entry name" value="Response_reg"/>
    <property type="match status" value="1"/>
</dbReference>
<feature type="modified residue" description="4-aspartylphosphate" evidence="5 7">
    <location>
        <position position="54"/>
    </location>
</feature>
<reference evidence="10 11" key="1">
    <citation type="journal article" date="2023" name="ISME J.">
        <title>Cultivation and genomic characterization of novel and ubiquitous marine nitrite-oxidizing bacteria from the Nitrospirales.</title>
        <authorList>
            <person name="Mueller A.J."/>
            <person name="Daebeler A."/>
            <person name="Herbold C.W."/>
            <person name="Kirkegaard R.H."/>
            <person name="Daims H."/>
        </authorList>
    </citation>
    <scope>NUCLEOTIDE SEQUENCE [LARGE SCALE GENOMIC DNA]</scope>
    <source>
        <strain evidence="10 11">EB</strain>
    </source>
</reference>
<comment type="PTM">
    <text evidence="5">Phosphorylated by CheA. Phosphorylation of the N-terminal regulatory domain activates the methylesterase activity.</text>
</comment>
<dbReference type="InterPro" id="IPR011006">
    <property type="entry name" value="CheY-like_superfamily"/>
</dbReference>
<dbReference type="InterPro" id="IPR000673">
    <property type="entry name" value="Sig_transdc_resp-reg_Me-estase"/>
</dbReference>
<dbReference type="PROSITE" id="PS50110">
    <property type="entry name" value="RESPONSE_REGULATORY"/>
    <property type="match status" value="1"/>
</dbReference>
<keyword evidence="3 5" id="KW-0378">Hydrolase</keyword>
<gene>
    <name evidence="5" type="primary">cheB</name>
    <name evidence="10" type="ORF">PPG34_05960</name>
</gene>
<feature type="active site" evidence="5 6">
    <location>
        <position position="168"/>
    </location>
</feature>
<comment type="subcellular location">
    <subcellularLocation>
        <location evidence="5">Cytoplasm</location>
    </subcellularLocation>
</comment>
<evidence type="ECO:0000256" key="3">
    <source>
        <dbReference type="ARBA" id="ARBA00022801"/>
    </source>
</evidence>
<comment type="similarity">
    <text evidence="5">Belongs to the CheB family.</text>
</comment>
<evidence type="ECO:0000256" key="1">
    <source>
        <dbReference type="ARBA" id="ARBA00022490"/>
    </source>
</evidence>
<keyword evidence="5 7" id="KW-0597">Phosphoprotein</keyword>
<keyword evidence="2 5" id="KW-0145">Chemotaxis</keyword>
<evidence type="ECO:0000259" key="8">
    <source>
        <dbReference type="PROSITE" id="PS50110"/>
    </source>
</evidence>
<dbReference type="PANTHER" id="PTHR42872">
    <property type="entry name" value="PROTEIN-GLUTAMATE METHYLESTERASE/PROTEIN-GLUTAMINE GLUTAMINASE"/>
    <property type="match status" value="1"/>
</dbReference>
<dbReference type="InterPro" id="IPR008248">
    <property type="entry name" value="CheB-like"/>
</dbReference>
<dbReference type="EC" id="3.5.1.44" evidence="5"/>
<dbReference type="Gene3D" id="3.40.50.180">
    <property type="entry name" value="Methylesterase CheB, C-terminal domain"/>
    <property type="match status" value="1"/>
</dbReference>
<evidence type="ECO:0000259" key="9">
    <source>
        <dbReference type="PROSITE" id="PS50122"/>
    </source>
</evidence>
<dbReference type="SMART" id="SM00448">
    <property type="entry name" value="REC"/>
    <property type="match status" value="1"/>
</dbReference>
<dbReference type="Pfam" id="PF01339">
    <property type="entry name" value="CheB_methylest"/>
    <property type="match status" value="1"/>
</dbReference>
<feature type="domain" description="Response regulatory" evidence="8">
    <location>
        <begin position="3"/>
        <end position="120"/>
    </location>
</feature>
<feature type="active site" evidence="5 6">
    <location>
        <position position="290"/>
    </location>
</feature>
<organism evidence="10 11">
    <name type="scientific">Candidatus Nitronereus thalassa</name>
    <dbReference type="NCBI Taxonomy" id="3020898"/>
    <lineage>
        <taxon>Bacteria</taxon>
        <taxon>Pseudomonadati</taxon>
        <taxon>Nitrospirota</taxon>
        <taxon>Nitrospiria</taxon>
        <taxon>Nitrospirales</taxon>
        <taxon>Nitrospiraceae</taxon>
        <taxon>Candidatus Nitronereus</taxon>
    </lineage>
</organism>
<protein>
    <recommendedName>
        <fullName evidence="5">Protein-glutamate methylesterase/protein-glutamine glutaminase</fullName>
        <ecNumber evidence="5">3.1.1.61</ecNumber>
        <ecNumber evidence="5">3.5.1.44</ecNumber>
    </recommendedName>
</protein>
<dbReference type="NCBIfam" id="NF001965">
    <property type="entry name" value="PRK00742.1"/>
    <property type="match status" value="1"/>
</dbReference>
<comment type="function">
    <text evidence="5">Involved in chemotaxis. Part of a chemotaxis signal transduction system that modulates chemotaxis in response to various stimuli. Catalyzes the demethylation of specific methylglutamate residues introduced into the chemoreceptors (methyl-accepting chemotaxis proteins or MCP) by CheR. Also mediates the irreversible deamidation of specific glutamine residues to glutamic acid.</text>
</comment>
<dbReference type="SUPFAM" id="SSF52172">
    <property type="entry name" value="CheY-like"/>
    <property type="match status" value="1"/>
</dbReference>